<dbReference type="NCBIfam" id="NF001377">
    <property type="entry name" value="PRK00278.2-4"/>
    <property type="match status" value="1"/>
</dbReference>
<dbReference type="UniPathway" id="UPA00035">
    <property type="reaction ID" value="UER00043"/>
</dbReference>
<comment type="similarity">
    <text evidence="3 11">Belongs to the TrpC family.</text>
</comment>
<dbReference type="PANTHER" id="PTHR22854:SF2">
    <property type="entry name" value="INDOLE-3-GLYCEROL-PHOSPHATE SYNTHASE"/>
    <property type="match status" value="1"/>
</dbReference>
<evidence type="ECO:0000256" key="3">
    <source>
        <dbReference type="ARBA" id="ARBA00008737"/>
    </source>
</evidence>
<dbReference type="CDD" id="cd00331">
    <property type="entry name" value="IGPS"/>
    <property type="match status" value="1"/>
</dbReference>
<evidence type="ECO:0000256" key="10">
    <source>
        <dbReference type="ARBA" id="ARBA00023239"/>
    </source>
</evidence>
<dbReference type="InterPro" id="IPR013798">
    <property type="entry name" value="Indole-3-glycerol_P_synth_dom"/>
</dbReference>
<keyword evidence="7 11" id="KW-0210">Decarboxylase</keyword>
<dbReference type="InterPro" id="IPR011060">
    <property type="entry name" value="RibuloseP-bd_barrel"/>
</dbReference>
<dbReference type="AlphaFoldDB" id="A0A133UK93"/>
<keyword evidence="8 11" id="KW-0822">Tryptophan biosynthesis</keyword>
<gene>
    <name evidence="11" type="primary">trpC</name>
    <name evidence="13" type="ORF">AKJ36_02540</name>
</gene>
<dbReference type="GO" id="GO:0004425">
    <property type="term" value="F:indole-3-glycerol-phosphate synthase activity"/>
    <property type="evidence" value="ECO:0007669"/>
    <property type="project" value="UniProtKB-UniRule"/>
</dbReference>
<evidence type="ECO:0000256" key="9">
    <source>
        <dbReference type="ARBA" id="ARBA00023141"/>
    </source>
</evidence>
<dbReference type="GO" id="GO:0000162">
    <property type="term" value="P:L-tryptophan biosynthetic process"/>
    <property type="evidence" value="ECO:0007669"/>
    <property type="project" value="UniProtKB-UniRule"/>
</dbReference>
<dbReference type="GO" id="GO:0004640">
    <property type="term" value="F:phosphoribosylanthranilate isomerase activity"/>
    <property type="evidence" value="ECO:0007669"/>
    <property type="project" value="TreeGrafter"/>
</dbReference>
<evidence type="ECO:0000256" key="7">
    <source>
        <dbReference type="ARBA" id="ARBA00022793"/>
    </source>
</evidence>
<dbReference type="EMBL" id="LHXQ01000037">
    <property type="protein sequence ID" value="KXA94619.1"/>
    <property type="molecule type" value="Genomic_DNA"/>
</dbReference>
<proteinExistence type="inferred from homology"/>
<keyword evidence="14" id="KW-1185">Reference proteome</keyword>
<evidence type="ECO:0000256" key="6">
    <source>
        <dbReference type="ARBA" id="ARBA00022605"/>
    </source>
</evidence>
<sequence>MSVLSKIVETVRHRVRKQREKVPVEEMKIEPVERKSLTEKIETNPNTSIIGELKRTSPSSGVIREDFQLPELARSIAEGGAVGISVLTEPVYFDGKIEYLREVSNSVEIPVLRKDFIVEKYQLYQTAASHADSVLLIAEILDEELPEFVALTKELDMEPLVEVRNKEQAELAEDAEAELIGINNRDLKSMEIDLSRTERIINSIPEGLVTVSESGIENRHDVERVTQAGADAVLVGIAIMESTDVKRKVLSLTGDPHG</sequence>
<dbReference type="HAMAP" id="MF_00134_A">
    <property type="entry name" value="IGPS_A"/>
    <property type="match status" value="1"/>
</dbReference>
<evidence type="ECO:0000259" key="12">
    <source>
        <dbReference type="Pfam" id="PF00218"/>
    </source>
</evidence>
<keyword evidence="6 11" id="KW-0028">Amino-acid biosynthesis</keyword>
<evidence type="ECO:0000256" key="5">
    <source>
        <dbReference type="ARBA" id="ARBA00018080"/>
    </source>
</evidence>
<organism evidence="13 14">
    <name type="scientific">candidate division MSBL1 archaeon SCGC-AAA259I07</name>
    <dbReference type="NCBI Taxonomy" id="1698266"/>
    <lineage>
        <taxon>Archaea</taxon>
        <taxon>Methanobacteriati</taxon>
        <taxon>Methanobacteriota</taxon>
        <taxon>candidate division MSBL1</taxon>
    </lineage>
</organism>
<dbReference type="PROSITE" id="PS00614">
    <property type="entry name" value="IGPS"/>
    <property type="match status" value="1"/>
</dbReference>
<comment type="catalytic activity">
    <reaction evidence="1 11">
        <text>1-(2-carboxyphenylamino)-1-deoxy-D-ribulose 5-phosphate + H(+) = (1S,2R)-1-C-(indol-3-yl)glycerol 3-phosphate + CO2 + H2O</text>
        <dbReference type="Rhea" id="RHEA:23476"/>
        <dbReference type="ChEBI" id="CHEBI:15377"/>
        <dbReference type="ChEBI" id="CHEBI:15378"/>
        <dbReference type="ChEBI" id="CHEBI:16526"/>
        <dbReference type="ChEBI" id="CHEBI:58613"/>
        <dbReference type="ChEBI" id="CHEBI:58866"/>
        <dbReference type="EC" id="4.1.1.48"/>
    </reaction>
</comment>
<dbReference type="InterPro" id="IPR013785">
    <property type="entry name" value="Aldolase_TIM"/>
</dbReference>
<evidence type="ECO:0000256" key="2">
    <source>
        <dbReference type="ARBA" id="ARBA00004696"/>
    </source>
</evidence>
<name>A0A133UK93_9EURY</name>
<comment type="pathway">
    <text evidence="2 11">Amino-acid biosynthesis; L-tryptophan biosynthesis; L-tryptophan from chorismate: step 4/5.</text>
</comment>
<protein>
    <recommendedName>
        <fullName evidence="5 11">Indole-3-glycerol phosphate synthase</fullName>
        <shortName evidence="11">IGPS</shortName>
        <ecNumber evidence="4 11">4.1.1.48</ecNumber>
    </recommendedName>
</protein>
<dbReference type="EC" id="4.1.1.48" evidence="4 11"/>
<dbReference type="Gene3D" id="3.20.20.70">
    <property type="entry name" value="Aldolase class I"/>
    <property type="match status" value="1"/>
</dbReference>
<dbReference type="Proteomes" id="UP000070155">
    <property type="component" value="Unassembled WGS sequence"/>
</dbReference>
<evidence type="ECO:0000313" key="13">
    <source>
        <dbReference type="EMBL" id="KXA94619.1"/>
    </source>
</evidence>
<evidence type="ECO:0000313" key="14">
    <source>
        <dbReference type="Proteomes" id="UP000070155"/>
    </source>
</evidence>
<dbReference type="PANTHER" id="PTHR22854">
    <property type="entry name" value="TRYPTOPHAN BIOSYNTHESIS PROTEIN"/>
    <property type="match status" value="1"/>
</dbReference>
<dbReference type="InterPro" id="IPR045186">
    <property type="entry name" value="Indole-3-glycerol_P_synth"/>
</dbReference>
<dbReference type="SUPFAM" id="SSF51366">
    <property type="entry name" value="Ribulose-phoshate binding barrel"/>
    <property type="match status" value="1"/>
</dbReference>
<evidence type="ECO:0000256" key="1">
    <source>
        <dbReference type="ARBA" id="ARBA00001633"/>
    </source>
</evidence>
<accession>A0A133UK93</accession>
<dbReference type="Pfam" id="PF00218">
    <property type="entry name" value="IGPS"/>
    <property type="match status" value="1"/>
</dbReference>
<comment type="caution">
    <text evidence="13">The sequence shown here is derived from an EMBL/GenBank/DDBJ whole genome shotgun (WGS) entry which is preliminary data.</text>
</comment>
<keyword evidence="9 11" id="KW-0057">Aromatic amino acid biosynthesis</keyword>
<evidence type="ECO:0000256" key="8">
    <source>
        <dbReference type="ARBA" id="ARBA00022822"/>
    </source>
</evidence>
<dbReference type="FunFam" id="3.20.20.70:FF:000024">
    <property type="entry name" value="Indole-3-glycerol phosphate synthase"/>
    <property type="match status" value="1"/>
</dbReference>
<dbReference type="InterPro" id="IPR001468">
    <property type="entry name" value="Indole-3-GlycerolPSynthase_CS"/>
</dbReference>
<reference evidence="13 14" key="1">
    <citation type="journal article" date="2016" name="Sci. Rep.">
        <title>Metabolic traits of an uncultured archaeal lineage -MSBL1- from brine pools of the Red Sea.</title>
        <authorList>
            <person name="Mwirichia R."/>
            <person name="Alam I."/>
            <person name="Rashid M."/>
            <person name="Vinu M."/>
            <person name="Ba-Alawi W."/>
            <person name="Anthony Kamau A."/>
            <person name="Kamanda Ngugi D."/>
            <person name="Goker M."/>
            <person name="Klenk H.P."/>
            <person name="Bajic V."/>
            <person name="Stingl U."/>
        </authorList>
    </citation>
    <scope>NUCLEOTIDE SEQUENCE [LARGE SCALE GENOMIC DNA]</scope>
    <source>
        <strain evidence="13">SCGC-AAA259I07</strain>
    </source>
</reference>
<evidence type="ECO:0000256" key="11">
    <source>
        <dbReference type="HAMAP-Rule" id="MF_00134"/>
    </source>
</evidence>
<evidence type="ECO:0000256" key="4">
    <source>
        <dbReference type="ARBA" id="ARBA00012362"/>
    </source>
</evidence>
<dbReference type="PATRIC" id="fig|1698266.3.peg.497"/>
<keyword evidence="10 11" id="KW-0456">Lyase</keyword>
<feature type="domain" description="Indole-3-glycerol phosphate synthase" evidence="12">
    <location>
        <begin position="4"/>
        <end position="250"/>
    </location>
</feature>